<dbReference type="PANTHER" id="PTHR39596:SF2">
    <property type="entry name" value="HET DOMAIN PROTEIN (AFU_ORTHOLOGUE AFUA_1G17550)-RELATED"/>
    <property type="match status" value="1"/>
</dbReference>
<evidence type="ECO:0000313" key="3">
    <source>
        <dbReference type="Proteomes" id="UP000325902"/>
    </source>
</evidence>
<dbReference type="AlphaFoldDB" id="A0A5N5D4V3"/>
<dbReference type="PANTHER" id="PTHR39596">
    <property type="match status" value="1"/>
</dbReference>
<name>A0A5N5D4V3_9PEZI</name>
<keyword evidence="3" id="KW-1185">Reference proteome</keyword>
<protein>
    <recommendedName>
        <fullName evidence="4">Heterokaryon incompatibility domain-containing protein</fullName>
    </recommendedName>
</protein>
<feature type="region of interest" description="Disordered" evidence="1">
    <location>
        <begin position="98"/>
        <end position="123"/>
    </location>
</feature>
<sequence length="939" mass="106065">MDHLPNFVLATGPYPTVPYLPNDDDVYDGDTFEGYPERQGWSSSLLFAGDFRQGRGLDETAAFLQKWLYFGLLNELSLVGSIFGRKIFRNEKFVQEKEEKKKEEAEEGQKDVDGEGRSGGGKVVSTKKLEKLLKKRVDDLKLVMDNQREKHLQRLDKALATGCALSEALAALRQVRPEECPLPFEVILSIKVLGRAVDDALRDEGLAEGTRDWGLRPIAVGRMRDAGWCPREISLVNTFLSEASMFCASYMKRGEEAVDHSRCNDFECQANQIDSNNYKTRHRTEDCKCEFYHVDEGKLQQVIRDERIPYIEMKPVKLEDETKTLQVELQSHKDSIIEYSRSIVIFSHVWSDGLGNPKNNALPMCQLQHFYNILRDAPWWDVKAKERQDKANHDRYKERQIKNTWTFPPKSIRAPIREFLGRPVRIWLDTLCVPVKGETKTMAITKLKRYYANADITVVLDAELLRVEHEKCSEGEILLRIALSGWMRRCWTYQEAIIASGRLRVLFADGYYDLPDVVGFMRQLNSIAPYLMSQKQQQRSQDVTEAMTYSATAIGTAFDIYRKSLWIIDPGKALNNALNGSSTINLGPYINKAKGIFNPKDPFTFLPAPERLAADTKSFFAGITAMWAEQPTAAVEEHERLQNRVHRMVAAWESLRYRTTSHARDRLVNFVFACAKEQRDFTALQKVLDEPAERRFRTWLLDQPALPAGLLFVQGPKMGEHGFRWAPADVHVASVEDDAPARCCVGRRSAVEEKRSELVKQARFQTPGLLPVAKDLFSLAKEGITEYMKEGDQGGITGAGPRTTPVLSMTAEGSFKLQKPGFLVRERLRPADKEFYVRDAPAEKSYRVVLDWTSTPPGVTAECLADVGPSLALVLRQELENGSIETAALLKDVAGAETVCTGSFVCRALVRKGKRPSSDAVTAEVTGLRAPDDQNWIVS</sequence>
<evidence type="ECO:0000313" key="2">
    <source>
        <dbReference type="EMBL" id="KAB2572778.1"/>
    </source>
</evidence>
<dbReference type="Proteomes" id="UP000325902">
    <property type="component" value="Unassembled WGS sequence"/>
</dbReference>
<feature type="compositionally biased region" description="Basic and acidic residues" evidence="1">
    <location>
        <begin position="98"/>
        <end position="116"/>
    </location>
</feature>
<dbReference type="OrthoDB" id="2426273at2759"/>
<accession>A0A5N5D4V3</accession>
<gene>
    <name evidence="2" type="ORF">DBV05_g8566</name>
</gene>
<dbReference type="EMBL" id="VCHE01000071">
    <property type="protein sequence ID" value="KAB2572778.1"/>
    <property type="molecule type" value="Genomic_DNA"/>
</dbReference>
<evidence type="ECO:0000256" key="1">
    <source>
        <dbReference type="SAM" id="MobiDB-lite"/>
    </source>
</evidence>
<organism evidence="2 3">
    <name type="scientific">Lasiodiplodia theobromae</name>
    <dbReference type="NCBI Taxonomy" id="45133"/>
    <lineage>
        <taxon>Eukaryota</taxon>
        <taxon>Fungi</taxon>
        <taxon>Dikarya</taxon>
        <taxon>Ascomycota</taxon>
        <taxon>Pezizomycotina</taxon>
        <taxon>Dothideomycetes</taxon>
        <taxon>Dothideomycetes incertae sedis</taxon>
        <taxon>Botryosphaeriales</taxon>
        <taxon>Botryosphaeriaceae</taxon>
        <taxon>Lasiodiplodia</taxon>
    </lineage>
</organism>
<proteinExistence type="predicted"/>
<comment type="caution">
    <text evidence="2">The sequence shown here is derived from an EMBL/GenBank/DDBJ whole genome shotgun (WGS) entry which is preliminary data.</text>
</comment>
<evidence type="ECO:0008006" key="4">
    <source>
        <dbReference type="Google" id="ProtNLM"/>
    </source>
</evidence>
<reference evidence="2 3" key="1">
    <citation type="journal article" date="2019" name="Sci. Rep.">
        <title>A multi-omics analysis of the grapevine pathogen Lasiodiplodia theobromae reveals that temperature affects the expression of virulence- and pathogenicity-related genes.</title>
        <authorList>
            <person name="Felix C."/>
            <person name="Meneses R."/>
            <person name="Goncalves M.F.M."/>
            <person name="Tilleman L."/>
            <person name="Duarte A.S."/>
            <person name="Jorrin-Novo J.V."/>
            <person name="Van de Peer Y."/>
            <person name="Deforce D."/>
            <person name="Van Nieuwerburgh F."/>
            <person name="Esteves A.C."/>
            <person name="Alves A."/>
        </authorList>
    </citation>
    <scope>NUCLEOTIDE SEQUENCE [LARGE SCALE GENOMIC DNA]</scope>
    <source>
        <strain evidence="2 3">LA-SOL3</strain>
    </source>
</reference>